<reference evidence="3" key="1">
    <citation type="journal article" date="2012" name="Science">
        <title>The Paleozoic origin of enzymatic lignin decomposition reconstructed from 31 fungal genomes.</title>
        <authorList>
            <person name="Floudas D."/>
            <person name="Binder M."/>
            <person name="Riley R."/>
            <person name="Barry K."/>
            <person name="Blanchette R.A."/>
            <person name="Henrissat B."/>
            <person name="Martinez A.T."/>
            <person name="Otillar R."/>
            <person name="Spatafora J.W."/>
            <person name="Yadav J.S."/>
            <person name="Aerts A."/>
            <person name="Benoit I."/>
            <person name="Boyd A."/>
            <person name="Carlson A."/>
            <person name="Copeland A."/>
            <person name="Coutinho P.M."/>
            <person name="de Vries R.P."/>
            <person name="Ferreira P."/>
            <person name="Findley K."/>
            <person name="Foster B."/>
            <person name="Gaskell J."/>
            <person name="Glotzer D."/>
            <person name="Gorecki P."/>
            <person name="Heitman J."/>
            <person name="Hesse C."/>
            <person name="Hori C."/>
            <person name="Igarashi K."/>
            <person name="Jurgens J.A."/>
            <person name="Kallen N."/>
            <person name="Kersten P."/>
            <person name="Kohler A."/>
            <person name="Kuees U."/>
            <person name="Kumar T.K.A."/>
            <person name="Kuo A."/>
            <person name="LaButti K."/>
            <person name="Larrondo L.F."/>
            <person name="Lindquist E."/>
            <person name="Ling A."/>
            <person name="Lombard V."/>
            <person name="Lucas S."/>
            <person name="Lundell T."/>
            <person name="Martin R."/>
            <person name="McLaughlin D.J."/>
            <person name="Morgenstern I."/>
            <person name="Morin E."/>
            <person name="Murat C."/>
            <person name="Nagy L.G."/>
            <person name="Nolan M."/>
            <person name="Ohm R.A."/>
            <person name="Patyshakuliyeva A."/>
            <person name="Rokas A."/>
            <person name="Ruiz-Duenas F.J."/>
            <person name="Sabat G."/>
            <person name="Salamov A."/>
            <person name="Samejima M."/>
            <person name="Schmutz J."/>
            <person name="Slot J.C."/>
            <person name="St John F."/>
            <person name="Stenlid J."/>
            <person name="Sun H."/>
            <person name="Sun S."/>
            <person name="Syed K."/>
            <person name="Tsang A."/>
            <person name="Wiebenga A."/>
            <person name="Young D."/>
            <person name="Pisabarro A."/>
            <person name="Eastwood D.C."/>
            <person name="Martin F."/>
            <person name="Cullen D."/>
            <person name="Grigoriev I.V."/>
            <person name="Hibbett D.S."/>
        </authorList>
    </citation>
    <scope>NUCLEOTIDE SEQUENCE [LARGE SCALE GENOMIC DNA]</scope>
    <source>
        <strain evidence="3">RWD-64-598 SS2</strain>
    </source>
</reference>
<dbReference type="GeneID" id="19201044"/>
<name>A0A5M3MNF1_CONPW</name>
<accession>A0A5M3MNF1</accession>
<feature type="chain" id="PRO_5024421317" evidence="1">
    <location>
        <begin position="20"/>
        <end position="152"/>
    </location>
</feature>
<gene>
    <name evidence="2" type="ORF">CONPUDRAFT_137576</name>
</gene>
<dbReference type="AlphaFoldDB" id="A0A5M3MNF1"/>
<protein>
    <submittedName>
        <fullName evidence="2">Uncharacterized protein</fullName>
    </submittedName>
</protein>
<keyword evidence="3" id="KW-1185">Reference proteome</keyword>
<evidence type="ECO:0000313" key="2">
    <source>
        <dbReference type="EMBL" id="EIW80304.1"/>
    </source>
</evidence>
<proteinExistence type="predicted"/>
<dbReference type="RefSeq" id="XP_007769285.1">
    <property type="nucleotide sequence ID" value="XM_007771095.1"/>
</dbReference>
<organism evidence="2 3">
    <name type="scientific">Coniophora puteana (strain RWD-64-598)</name>
    <name type="common">Brown rot fungus</name>
    <dbReference type="NCBI Taxonomy" id="741705"/>
    <lineage>
        <taxon>Eukaryota</taxon>
        <taxon>Fungi</taxon>
        <taxon>Dikarya</taxon>
        <taxon>Basidiomycota</taxon>
        <taxon>Agaricomycotina</taxon>
        <taxon>Agaricomycetes</taxon>
        <taxon>Agaricomycetidae</taxon>
        <taxon>Boletales</taxon>
        <taxon>Coniophorineae</taxon>
        <taxon>Coniophoraceae</taxon>
        <taxon>Coniophora</taxon>
    </lineage>
</organism>
<evidence type="ECO:0000313" key="3">
    <source>
        <dbReference type="Proteomes" id="UP000053558"/>
    </source>
</evidence>
<dbReference type="Proteomes" id="UP000053558">
    <property type="component" value="Unassembled WGS sequence"/>
</dbReference>
<dbReference type="EMBL" id="JH711579">
    <property type="protein sequence ID" value="EIW80304.1"/>
    <property type="molecule type" value="Genomic_DNA"/>
</dbReference>
<evidence type="ECO:0000256" key="1">
    <source>
        <dbReference type="SAM" id="SignalP"/>
    </source>
</evidence>
<dbReference type="KEGG" id="cput:CONPUDRAFT_137576"/>
<feature type="signal peptide" evidence="1">
    <location>
        <begin position="1"/>
        <end position="19"/>
    </location>
</feature>
<dbReference type="OrthoDB" id="3043660at2759"/>
<keyword evidence="1" id="KW-0732">Signal</keyword>
<comment type="caution">
    <text evidence="2">The sequence shown here is derived from an EMBL/GenBank/DDBJ whole genome shotgun (WGS) entry which is preliminary data.</text>
</comment>
<sequence length="152" mass="15719">MQMIFASLFTLAAAAVASAAPTTRAASCPEAARFGALTVTPTNGLAAGSAISGKLDLTCATQKGIKPEFIDYYLNVPTGNNGYEAPILLKHSTPASGAASDSFDTTLPYATYFDAGYNVYAQLTYPVSGSDGKDYYVTGGVLSPVKITPNNN</sequence>